<dbReference type="InterPro" id="IPR023214">
    <property type="entry name" value="HAD_sf"/>
</dbReference>
<dbReference type="CDD" id="cd02612">
    <property type="entry name" value="HAD_PGPPase"/>
    <property type="match status" value="1"/>
</dbReference>
<dbReference type="NCBIfam" id="TIGR01488">
    <property type="entry name" value="HAD-SF-IB"/>
    <property type="match status" value="1"/>
</dbReference>
<evidence type="ECO:0000256" key="2">
    <source>
        <dbReference type="ARBA" id="ARBA00022801"/>
    </source>
</evidence>
<dbReference type="EMBL" id="BSPW01000038">
    <property type="protein sequence ID" value="GLT18304.1"/>
    <property type="molecule type" value="Genomic_DNA"/>
</dbReference>
<proteinExistence type="predicted"/>
<dbReference type="PANTHER" id="PTHR43344:SF13">
    <property type="entry name" value="PHOSPHATASE RV3661-RELATED"/>
    <property type="match status" value="1"/>
</dbReference>
<evidence type="ECO:0000256" key="3">
    <source>
        <dbReference type="ARBA" id="ARBA00022842"/>
    </source>
</evidence>
<dbReference type="Proteomes" id="UP001157138">
    <property type="component" value="Unassembled WGS sequence"/>
</dbReference>
<organism evidence="4 5">
    <name type="scientific">Vibrio zhanjiangensis</name>
    <dbReference type="NCBI Taxonomy" id="1046128"/>
    <lineage>
        <taxon>Bacteria</taxon>
        <taxon>Pseudomonadati</taxon>
        <taxon>Pseudomonadota</taxon>
        <taxon>Gammaproteobacteria</taxon>
        <taxon>Vibrionales</taxon>
        <taxon>Vibrionaceae</taxon>
        <taxon>Vibrio</taxon>
    </lineage>
</organism>
<comment type="caution">
    <text evidence="4">The sequence shown here is derived from an EMBL/GenBank/DDBJ whole genome shotgun (WGS) entry which is preliminary data.</text>
</comment>
<evidence type="ECO:0000313" key="5">
    <source>
        <dbReference type="Proteomes" id="UP001157138"/>
    </source>
</evidence>
<dbReference type="InterPro" id="IPR036412">
    <property type="entry name" value="HAD-like_sf"/>
</dbReference>
<dbReference type="PANTHER" id="PTHR43344">
    <property type="entry name" value="PHOSPHOSERINE PHOSPHATASE"/>
    <property type="match status" value="1"/>
</dbReference>
<dbReference type="Pfam" id="PF12710">
    <property type="entry name" value="HAD"/>
    <property type="match status" value="1"/>
</dbReference>
<keyword evidence="5" id="KW-1185">Reference proteome</keyword>
<evidence type="ECO:0000313" key="4">
    <source>
        <dbReference type="EMBL" id="GLT18304.1"/>
    </source>
</evidence>
<protein>
    <submittedName>
        <fullName evidence="4">Haloacid dehalogenase</fullName>
    </submittedName>
</protein>
<accession>A0ABQ6EZV3</accession>
<name>A0ABQ6EZV3_9VIBR</name>
<gene>
    <name evidence="4" type="ORF">GCM10007938_20820</name>
</gene>
<dbReference type="Gene3D" id="1.20.1440.100">
    <property type="entry name" value="SG protein - dephosphorylation function"/>
    <property type="match status" value="1"/>
</dbReference>
<sequence length="222" mass="25315">MLTMPKPLYVFDMDETLIGADCSMVWNEFLVEKGVVSQPGFLKEDKRLMALYSQGKMDMEEYLDFTMSPLAQLSTDEVEKLVKECVETRILEKQFAQSKSLISTLSRDNIDMLIISASVSFLVEAVGSQIGISNALGIDLQINENRYTSEIIGVPSYREGKVIRLKDWLASQPSTYSCIHFYTDSINDLPLCKFADHVYLVNPCQQLSEQAKYHNWTRLKWG</sequence>
<dbReference type="Gene3D" id="3.40.50.1000">
    <property type="entry name" value="HAD superfamily/HAD-like"/>
    <property type="match status" value="1"/>
</dbReference>
<keyword evidence="3" id="KW-0460">Magnesium</keyword>
<keyword evidence="2" id="KW-0378">Hydrolase</keyword>
<dbReference type="SUPFAM" id="SSF56784">
    <property type="entry name" value="HAD-like"/>
    <property type="match status" value="1"/>
</dbReference>
<dbReference type="NCBIfam" id="TIGR01490">
    <property type="entry name" value="HAD-SF-IB-hyp1"/>
    <property type="match status" value="1"/>
</dbReference>
<evidence type="ECO:0000256" key="1">
    <source>
        <dbReference type="ARBA" id="ARBA00022723"/>
    </source>
</evidence>
<dbReference type="InterPro" id="IPR006385">
    <property type="entry name" value="HAD_hydro_SerB1"/>
</dbReference>
<keyword evidence="1" id="KW-0479">Metal-binding</keyword>
<reference evidence="5" key="1">
    <citation type="journal article" date="2019" name="Int. J. Syst. Evol. Microbiol.">
        <title>The Global Catalogue of Microorganisms (GCM) 10K type strain sequencing project: providing services to taxonomists for standard genome sequencing and annotation.</title>
        <authorList>
            <consortium name="The Broad Institute Genomics Platform"/>
            <consortium name="The Broad Institute Genome Sequencing Center for Infectious Disease"/>
            <person name="Wu L."/>
            <person name="Ma J."/>
        </authorList>
    </citation>
    <scope>NUCLEOTIDE SEQUENCE [LARGE SCALE GENOMIC DNA]</scope>
    <source>
        <strain evidence="5">NBRC 108723</strain>
    </source>
</reference>
<dbReference type="InterPro" id="IPR050582">
    <property type="entry name" value="HAD-like_SerB"/>
</dbReference>